<evidence type="ECO:0000256" key="11">
    <source>
        <dbReference type="SAM" id="Phobius"/>
    </source>
</evidence>
<feature type="transmembrane region" description="Helical" evidence="11">
    <location>
        <begin position="33"/>
        <end position="51"/>
    </location>
</feature>
<dbReference type="EMBL" id="JBHSHC010000108">
    <property type="protein sequence ID" value="MFC4768577.1"/>
    <property type="molecule type" value="Genomic_DNA"/>
</dbReference>
<evidence type="ECO:0000256" key="5">
    <source>
        <dbReference type="ARBA" id="ARBA00022597"/>
    </source>
</evidence>
<keyword evidence="5" id="KW-0762">Sugar transport</keyword>
<keyword evidence="3" id="KW-1003">Cell membrane</keyword>
<dbReference type="PANTHER" id="PTHR32196">
    <property type="entry name" value="ABC TRANSPORTER PERMEASE PROTEIN YPHD-RELATED-RELATED"/>
    <property type="match status" value="1"/>
</dbReference>
<evidence type="ECO:0000256" key="8">
    <source>
        <dbReference type="ARBA" id="ARBA00023136"/>
    </source>
</evidence>
<name>A0ABV9Q537_9BACL</name>
<evidence type="ECO:0000256" key="1">
    <source>
        <dbReference type="ARBA" id="ARBA00004651"/>
    </source>
</evidence>
<evidence type="ECO:0000256" key="4">
    <source>
        <dbReference type="ARBA" id="ARBA00022519"/>
    </source>
</evidence>
<keyword evidence="2" id="KW-0813">Transport</keyword>
<reference evidence="13" key="1">
    <citation type="journal article" date="2019" name="Int. J. Syst. Evol. Microbiol.">
        <title>The Global Catalogue of Microorganisms (GCM) 10K type strain sequencing project: providing services to taxonomists for standard genome sequencing and annotation.</title>
        <authorList>
            <consortium name="The Broad Institute Genomics Platform"/>
            <consortium name="The Broad Institute Genome Sequencing Center for Infectious Disease"/>
            <person name="Wu L."/>
            <person name="Ma J."/>
        </authorList>
    </citation>
    <scope>NUCLEOTIDE SEQUENCE [LARGE SCALE GENOMIC DNA]</scope>
    <source>
        <strain evidence="13">WYCCWR 12678</strain>
    </source>
</reference>
<feature type="transmembrane region" description="Helical" evidence="11">
    <location>
        <begin position="372"/>
        <end position="390"/>
    </location>
</feature>
<feature type="transmembrane region" description="Helical" evidence="11">
    <location>
        <begin position="330"/>
        <end position="360"/>
    </location>
</feature>
<dbReference type="InterPro" id="IPR001851">
    <property type="entry name" value="ABC_transp_permease"/>
</dbReference>
<comment type="caution">
    <text evidence="12">The sequence shown here is derived from an EMBL/GenBank/DDBJ whole genome shotgun (WGS) entry which is preliminary data.</text>
</comment>
<evidence type="ECO:0000256" key="3">
    <source>
        <dbReference type="ARBA" id="ARBA00022475"/>
    </source>
</evidence>
<evidence type="ECO:0000256" key="6">
    <source>
        <dbReference type="ARBA" id="ARBA00022692"/>
    </source>
</evidence>
<gene>
    <name evidence="12" type="ORF">ACFO8Q_14625</name>
</gene>
<feature type="transmembrane region" description="Helical" evidence="11">
    <location>
        <begin position="292"/>
        <end position="310"/>
    </location>
</feature>
<evidence type="ECO:0000256" key="9">
    <source>
        <dbReference type="ARBA" id="ARBA00035611"/>
    </source>
</evidence>
<evidence type="ECO:0000313" key="13">
    <source>
        <dbReference type="Proteomes" id="UP001596002"/>
    </source>
</evidence>
<feature type="transmembrane region" description="Helical" evidence="11">
    <location>
        <begin position="221"/>
        <end position="238"/>
    </location>
</feature>
<keyword evidence="6 11" id="KW-0812">Transmembrane</keyword>
<evidence type="ECO:0000313" key="12">
    <source>
        <dbReference type="EMBL" id="MFC4768577.1"/>
    </source>
</evidence>
<evidence type="ECO:0000256" key="10">
    <source>
        <dbReference type="ARBA" id="ARBA00035686"/>
    </source>
</evidence>
<feature type="transmembrane region" description="Helical" evidence="11">
    <location>
        <begin position="244"/>
        <end position="262"/>
    </location>
</feature>
<dbReference type="PANTHER" id="PTHR32196:SF32">
    <property type="entry name" value="XYLOSE TRANSPORT SYSTEM PERMEASE PROTEIN XYLH"/>
    <property type="match status" value="1"/>
</dbReference>
<keyword evidence="13" id="KW-1185">Reference proteome</keyword>
<feature type="transmembrane region" description="Helical" evidence="11">
    <location>
        <begin position="63"/>
        <end position="83"/>
    </location>
</feature>
<comment type="subcellular location">
    <subcellularLocation>
        <location evidence="1">Cell membrane</location>
        <topology evidence="1">Multi-pass membrane protein</topology>
    </subcellularLocation>
</comment>
<dbReference type="RefSeq" id="WP_380026529.1">
    <property type="nucleotide sequence ID" value="NZ_JBHSHC010000108.1"/>
</dbReference>
<dbReference type="Proteomes" id="UP001596002">
    <property type="component" value="Unassembled WGS sequence"/>
</dbReference>
<feature type="transmembrane region" description="Helical" evidence="11">
    <location>
        <begin position="179"/>
        <end position="201"/>
    </location>
</feature>
<dbReference type="CDD" id="cd06579">
    <property type="entry name" value="TM_PBP1_transp_AraH_like"/>
    <property type="match status" value="1"/>
</dbReference>
<keyword evidence="8 11" id="KW-0472">Membrane</keyword>
<keyword evidence="4" id="KW-0997">Cell inner membrane</keyword>
<organism evidence="12 13">
    <name type="scientific">Effusibacillus consociatus</name>
    <dbReference type="NCBI Taxonomy" id="1117041"/>
    <lineage>
        <taxon>Bacteria</taxon>
        <taxon>Bacillati</taxon>
        <taxon>Bacillota</taxon>
        <taxon>Bacilli</taxon>
        <taxon>Bacillales</taxon>
        <taxon>Alicyclobacillaceae</taxon>
        <taxon>Effusibacillus</taxon>
    </lineage>
</organism>
<sequence length="399" mass="41979">METVKNSVQNVNINGKNAGAALRAQLSKIDIRAYAMVAALLAIWIFFGVLNDTFLSARNMSNLFTQMAVTSILAIGMVLIIVAGHIDLSVGSVVGLTGGVAAILSTWMGEPTSVVIAGTLAAGFVIGLVQGSLIAYGNIPAFIVTLGGMLAFRGVLMSITKSTTISVSDPAFLMIGSAYFAPGFGLILGGAAILAIVYSIWRKRTARMKYGFDVSPLYRDVLKMVLYSSLVLAFVFAMNAYKGIPFPIAFVIIAAILFSFVANRTKFGRHVYAIGGNLEAARLSGINIKIRVLILFVLMGLLSAVAALILTSRLGSATISAGQNYELDAIAAAVIGGTSLMGGAGTIVGALIGALVMSSLDNGMSLIGLETFWQYIVKGTILVLAVWFDIASRQKKKLK</sequence>
<accession>A0ABV9Q537</accession>
<comment type="function">
    <text evidence="9">Part of the binding-protein-dependent transport system for D-xylose. Probably responsible for the translocation of the substrate across the membrane.</text>
</comment>
<feature type="transmembrane region" description="Helical" evidence="11">
    <location>
        <begin position="90"/>
        <end position="108"/>
    </location>
</feature>
<keyword evidence="7 11" id="KW-1133">Transmembrane helix</keyword>
<dbReference type="Pfam" id="PF02653">
    <property type="entry name" value="BPD_transp_2"/>
    <property type="match status" value="1"/>
</dbReference>
<protein>
    <recommendedName>
        <fullName evidence="10">Xylose transport system permease protein XylH</fullName>
    </recommendedName>
</protein>
<feature type="transmembrane region" description="Helical" evidence="11">
    <location>
        <begin position="114"/>
        <end position="134"/>
    </location>
</feature>
<evidence type="ECO:0000256" key="7">
    <source>
        <dbReference type="ARBA" id="ARBA00022989"/>
    </source>
</evidence>
<feature type="transmembrane region" description="Helical" evidence="11">
    <location>
        <begin position="141"/>
        <end position="159"/>
    </location>
</feature>
<proteinExistence type="predicted"/>
<evidence type="ECO:0000256" key="2">
    <source>
        <dbReference type="ARBA" id="ARBA00022448"/>
    </source>
</evidence>